<feature type="transmembrane region" description="Helical" evidence="6">
    <location>
        <begin position="407"/>
        <end position="428"/>
    </location>
</feature>
<feature type="transmembrane region" description="Helical" evidence="6">
    <location>
        <begin position="26"/>
        <end position="49"/>
    </location>
</feature>
<dbReference type="AlphaFoldDB" id="A0A6J5K2F5"/>
<sequence>MNDVNGFKTIADREGGLKRSLTRAQLGMIAIGSAIGTGLFLGSGAAIQLAGPSVILSFAIGAFVALLLMGCLAEMVVTHPSTGSFGSYAEHYLGGLAGFVVRYAYWISVVLVIGAEVTAISVYMHFWFPTSPGWLWILVFSAILIAINARSVGSFGAAEYWFSIVKVAAIVGFIVLGSYAVFSAPSDTSIGIRNFYIDGGFFPRGFSGTWNAVVVAVFSFIGIEFIAVAAGEASEPERAARSAFKSALVRLVIFYLLTVALMVAIMPWQSAGTGESPFVMVMKKVGVTGGPSVMNFVILTAALSAMNAQLYVATRMIFSLSRSGYAPAFVSKVSTNGVPIRALMLSSFGVAFAAVTSIVMPGGSFILVMSIAMFGALFGWLMIFATHLRFRMACKRDGITPAFRLPLFPVPTILGFVLMIAIIGSTFLVPAFRMSVVTGVPMLVVLALAYALLKVRTRKKRAPRLSDAPQALERAKGI</sequence>
<feature type="transmembrane region" description="Helical" evidence="6">
    <location>
        <begin position="55"/>
        <end position="77"/>
    </location>
</feature>
<dbReference type="GO" id="GO:0055085">
    <property type="term" value="P:transmembrane transport"/>
    <property type="evidence" value="ECO:0007669"/>
    <property type="project" value="InterPro"/>
</dbReference>
<feature type="transmembrane region" description="Helical" evidence="6">
    <location>
        <begin position="251"/>
        <end position="272"/>
    </location>
</feature>
<evidence type="ECO:0000256" key="4">
    <source>
        <dbReference type="ARBA" id="ARBA00022989"/>
    </source>
</evidence>
<dbReference type="RefSeq" id="WP_015002345.1">
    <property type="nucleotide sequence ID" value="NZ_CADILN010000002.1"/>
</dbReference>
<evidence type="ECO:0000256" key="3">
    <source>
        <dbReference type="ARBA" id="ARBA00022692"/>
    </source>
</evidence>
<keyword evidence="2" id="KW-0813">Transport</keyword>
<feature type="transmembrane region" description="Helical" evidence="6">
    <location>
        <begin position="160"/>
        <end position="182"/>
    </location>
</feature>
<dbReference type="PANTHER" id="PTHR43495:SF5">
    <property type="entry name" value="GAMMA-AMINOBUTYRIC ACID PERMEASE"/>
    <property type="match status" value="1"/>
</dbReference>
<comment type="subcellular location">
    <subcellularLocation>
        <location evidence="1">Membrane</location>
        <topology evidence="1">Multi-pass membrane protein</topology>
    </subcellularLocation>
</comment>
<keyword evidence="3 6" id="KW-0812">Transmembrane</keyword>
<feature type="transmembrane region" description="Helical" evidence="6">
    <location>
        <begin position="134"/>
        <end position="153"/>
    </location>
</feature>
<evidence type="ECO:0000256" key="5">
    <source>
        <dbReference type="ARBA" id="ARBA00023136"/>
    </source>
</evidence>
<accession>A0A6J5K2F5</accession>
<dbReference type="Proteomes" id="UP000494102">
    <property type="component" value="Unassembled WGS sequence"/>
</dbReference>
<evidence type="ECO:0000259" key="7">
    <source>
        <dbReference type="Pfam" id="PF00324"/>
    </source>
</evidence>
<dbReference type="GO" id="GO:0006865">
    <property type="term" value="P:amino acid transport"/>
    <property type="evidence" value="ECO:0007669"/>
    <property type="project" value="InterPro"/>
</dbReference>
<organism evidence="8 9">
    <name type="scientific">Paraburkholderia phenoliruptrix</name>
    <dbReference type="NCBI Taxonomy" id="252970"/>
    <lineage>
        <taxon>Bacteria</taxon>
        <taxon>Pseudomonadati</taxon>
        <taxon>Pseudomonadota</taxon>
        <taxon>Betaproteobacteria</taxon>
        <taxon>Burkholderiales</taxon>
        <taxon>Burkholderiaceae</taxon>
        <taxon>Paraburkholderia</taxon>
    </lineage>
</organism>
<reference evidence="8 9" key="1">
    <citation type="submission" date="2020-04" db="EMBL/GenBank/DDBJ databases">
        <authorList>
            <person name="De Canck E."/>
        </authorList>
    </citation>
    <scope>NUCLEOTIDE SEQUENCE [LARGE SCALE GENOMIC DNA]</scope>
    <source>
        <strain evidence="8 9">LMG 9964</strain>
    </source>
</reference>
<dbReference type="Pfam" id="PF00324">
    <property type="entry name" value="AA_permease"/>
    <property type="match status" value="1"/>
</dbReference>
<dbReference type="GeneID" id="27796582"/>
<dbReference type="PANTHER" id="PTHR43495">
    <property type="entry name" value="GABA PERMEASE"/>
    <property type="match status" value="1"/>
</dbReference>
<keyword evidence="5 6" id="KW-0472">Membrane</keyword>
<evidence type="ECO:0000256" key="6">
    <source>
        <dbReference type="SAM" id="Phobius"/>
    </source>
</evidence>
<dbReference type="PROSITE" id="PS00218">
    <property type="entry name" value="AMINO_ACID_PERMEASE_1"/>
    <property type="match status" value="1"/>
</dbReference>
<dbReference type="FunFam" id="1.20.1740.10:FF:000001">
    <property type="entry name" value="Amino acid permease"/>
    <property type="match status" value="1"/>
</dbReference>
<feature type="transmembrane region" description="Helical" evidence="6">
    <location>
        <begin position="103"/>
        <end position="128"/>
    </location>
</feature>
<feature type="transmembrane region" description="Helical" evidence="6">
    <location>
        <begin position="210"/>
        <end position="230"/>
    </location>
</feature>
<dbReference type="PIRSF" id="PIRSF006060">
    <property type="entry name" value="AA_transporter"/>
    <property type="match status" value="1"/>
</dbReference>
<keyword evidence="4 6" id="KW-1133">Transmembrane helix</keyword>
<evidence type="ECO:0000256" key="1">
    <source>
        <dbReference type="ARBA" id="ARBA00004141"/>
    </source>
</evidence>
<dbReference type="InterPro" id="IPR004840">
    <property type="entry name" value="Amino_acid_permease_CS"/>
</dbReference>
<feature type="transmembrane region" description="Helical" evidence="6">
    <location>
        <begin position="366"/>
        <end position="386"/>
    </location>
</feature>
<feature type="transmembrane region" description="Helical" evidence="6">
    <location>
        <begin position="292"/>
        <end position="313"/>
    </location>
</feature>
<dbReference type="Gene3D" id="1.20.1740.10">
    <property type="entry name" value="Amino acid/polyamine transporter I"/>
    <property type="match status" value="1"/>
</dbReference>
<evidence type="ECO:0000313" key="9">
    <source>
        <dbReference type="Proteomes" id="UP000494102"/>
    </source>
</evidence>
<dbReference type="GO" id="GO:0016020">
    <property type="term" value="C:membrane"/>
    <property type="evidence" value="ECO:0007669"/>
    <property type="project" value="UniProtKB-SubCell"/>
</dbReference>
<dbReference type="EMBL" id="CADILN010000002">
    <property type="protein sequence ID" value="CAB4047940.1"/>
    <property type="molecule type" value="Genomic_DNA"/>
</dbReference>
<evidence type="ECO:0000256" key="2">
    <source>
        <dbReference type="ARBA" id="ARBA00022448"/>
    </source>
</evidence>
<evidence type="ECO:0000313" key="8">
    <source>
        <dbReference type="EMBL" id="CAB4047940.1"/>
    </source>
</evidence>
<feature type="transmembrane region" description="Helical" evidence="6">
    <location>
        <begin position="434"/>
        <end position="453"/>
    </location>
</feature>
<name>A0A6J5K2F5_9BURK</name>
<protein>
    <submittedName>
        <fullName evidence="8">Phenylalanine-specific permease</fullName>
    </submittedName>
</protein>
<gene>
    <name evidence="8" type="primary">pheP</name>
    <name evidence="8" type="ORF">LMG9964_01574</name>
</gene>
<proteinExistence type="predicted"/>
<feature type="transmembrane region" description="Helical" evidence="6">
    <location>
        <begin position="342"/>
        <end position="360"/>
    </location>
</feature>
<dbReference type="InterPro" id="IPR004841">
    <property type="entry name" value="AA-permease/SLC12A_dom"/>
</dbReference>
<feature type="domain" description="Amino acid permease/ SLC12A" evidence="7">
    <location>
        <begin position="26"/>
        <end position="455"/>
    </location>
</feature>